<evidence type="ECO:0000256" key="2">
    <source>
        <dbReference type="ARBA" id="ARBA00022692"/>
    </source>
</evidence>
<feature type="compositionally biased region" description="Low complexity" evidence="6">
    <location>
        <begin position="196"/>
        <end position="207"/>
    </location>
</feature>
<dbReference type="SUPFAM" id="SSF50182">
    <property type="entry name" value="Sm-like ribonucleoproteins"/>
    <property type="match status" value="1"/>
</dbReference>
<dbReference type="RefSeq" id="WP_182327152.1">
    <property type="nucleotide sequence ID" value="NZ_CP058554.1"/>
</dbReference>
<dbReference type="PANTHER" id="PTHR30221">
    <property type="entry name" value="SMALL-CONDUCTANCE MECHANOSENSITIVE CHANNEL"/>
    <property type="match status" value="1"/>
</dbReference>
<feature type="transmembrane region" description="Helical" evidence="5">
    <location>
        <begin position="94"/>
        <end position="119"/>
    </location>
</feature>
<evidence type="ECO:0000313" key="8">
    <source>
        <dbReference type="EMBL" id="QMV72741.1"/>
    </source>
</evidence>
<keyword evidence="9" id="KW-1185">Reference proteome</keyword>
<feature type="transmembrane region" description="Helical" evidence="5">
    <location>
        <begin position="15"/>
        <end position="38"/>
    </location>
</feature>
<dbReference type="EMBL" id="CP058554">
    <property type="protein sequence ID" value="QMV72741.1"/>
    <property type="molecule type" value="Genomic_DNA"/>
</dbReference>
<feature type="region of interest" description="Disordered" evidence="6">
    <location>
        <begin position="183"/>
        <end position="207"/>
    </location>
</feature>
<feature type="compositionally biased region" description="Pro residues" evidence="6">
    <location>
        <begin position="186"/>
        <end position="195"/>
    </location>
</feature>
<keyword evidence="3 5" id="KW-1133">Transmembrane helix</keyword>
<keyword evidence="5" id="KW-0813">Transport</keyword>
<comment type="subunit">
    <text evidence="5">Homoheptamer.</text>
</comment>
<keyword evidence="4 5" id="KW-0472">Membrane</keyword>
<keyword evidence="2 5" id="KW-0812">Transmembrane</keyword>
<sequence>MNRLKLLIPEWAAEWVDIIVPAMQITLVLLLAVSLNYATRKLITRMAQHYHWPLELAVPIKGLVRWLIIGGTCLLILERLGVSATVLWTAFSGFAAVGAVAFFAAWSVLSNFFCAVLIFTVRPYRLGDYIEVLDGLDKPGAKGRVVDINMLYTTIEDFVADRSQSVVLQIPNTHIFQKVVRRWTDDPPPQQPPEASPAEPAQTPSVP</sequence>
<comment type="caution">
    <text evidence="5">Lacks conserved residue(s) required for the propagation of feature annotation.</text>
</comment>
<evidence type="ECO:0000256" key="3">
    <source>
        <dbReference type="ARBA" id="ARBA00022989"/>
    </source>
</evidence>
<keyword evidence="5" id="KW-0407">Ion channel</keyword>
<dbReference type="GO" id="GO:0005886">
    <property type="term" value="C:plasma membrane"/>
    <property type="evidence" value="ECO:0007669"/>
    <property type="project" value="UniProtKB-SubCell"/>
</dbReference>
<evidence type="ECO:0000256" key="6">
    <source>
        <dbReference type="SAM" id="MobiDB-lite"/>
    </source>
</evidence>
<keyword evidence="5" id="KW-1003">Cell membrane</keyword>
<keyword evidence="5" id="KW-0406">Ion transport</keyword>
<comment type="subcellular location">
    <subcellularLocation>
        <location evidence="5">Cell inner membrane</location>
        <topology evidence="5">Multi-pass membrane protein</topology>
    </subcellularLocation>
    <subcellularLocation>
        <location evidence="1">Membrane</location>
    </subcellularLocation>
</comment>
<dbReference type="Gene3D" id="1.10.287.1260">
    <property type="match status" value="1"/>
</dbReference>
<reference evidence="8 9" key="1">
    <citation type="journal article" date="2020" name="G3 (Bethesda)">
        <title>CeMbio - The Caenorhabditis elegans Microbiome Resource.</title>
        <authorList>
            <person name="Dirksen P."/>
            <person name="Assie A."/>
            <person name="Zimmermann J."/>
            <person name="Zhang F."/>
            <person name="Tietje A.M."/>
            <person name="Marsh S.A."/>
            <person name="Felix M.A."/>
            <person name="Shapira M."/>
            <person name="Kaleta C."/>
            <person name="Schulenburg H."/>
            <person name="Samuel B."/>
        </authorList>
    </citation>
    <scope>NUCLEOTIDE SEQUENCE [LARGE SCALE GENOMIC DNA]</scope>
    <source>
        <strain evidence="8 9">BIGb0172</strain>
    </source>
</reference>
<proteinExistence type="inferred from homology"/>
<keyword evidence="5" id="KW-0997">Cell inner membrane</keyword>
<dbReference type="GO" id="GO:0008381">
    <property type="term" value="F:mechanosensitive monoatomic ion channel activity"/>
    <property type="evidence" value="ECO:0007669"/>
    <property type="project" value="InterPro"/>
</dbReference>
<protein>
    <recommendedName>
        <fullName evidence="5">Small-conductance mechanosensitive channel</fullName>
    </recommendedName>
</protein>
<dbReference type="Gene3D" id="2.30.30.60">
    <property type="match status" value="1"/>
</dbReference>
<name>A0A7G5EFG6_9BURK</name>
<dbReference type="InterPro" id="IPR006685">
    <property type="entry name" value="MscS_channel_2nd"/>
</dbReference>
<dbReference type="KEGG" id="cpis:HS961_07740"/>
<feature type="transmembrane region" description="Helical" evidence="5">
    <location>
        <begin position="66"/>
        <end position="88"/>
    </location>
</feature>
<accession>A0A7G5EFG6</accession>
<dbReference type="InterPro" id="IPR023408">
    <property type="entry name" value="MscS_beta-dom_sf"/>
</dbReference>
<comment type="similarity">
    <text evidence="5">Belongs to the MscS (TC 1.A.23) family.</text>
</comment>
<evidence type="ECO:0000256" key="5">
    <source>
        <dbReference type="RuleBase" id="RU369025"/>
    </source>
</evidence>
<dbReference type="InterPro" id="IPR045275">
    <property type="entry name" value="MscS_archaea/bacteria_type"/>
</dbReference>
<evidence type="ECO:0000256" key="4">
    <source>
        <dbReference type="ARBA" id="ARBA00023136"/>
    </source>
</evidence>
<dbReference type="Proteomes" id="UP000515240">
    <property type="component" value="Chromosome"/>
</dbReference>
<feature type="domain" description="Mechanosensitive ion channel MscS" evidence="7">
    <location>
        <begin position="108"/>
        <end position="180"/>
    </location>
</feature>
<dbReference type="AlphaFoldDB" id="A0A7G5EFG6"/>
<evidence type="ECO:0000259" key="7">
    <source>
        <dbReference type="Pfam" id="PF00924"/>
    </source>
</evidence>
<organism evidence="8 9">
    <name type="scientific">Comamonas piscis</name>
    <dbReference type="NCBI Taxonomy" id="1562974"/>
    <lineage>
        <taxon>Bacteria</taxon>
        <taxon>Pseudomonadati</taxon>
        <taxon>Pseudomonadota</taxon>
        <taxon>Betaproteobacteria</taxon>
        <taxon>Burkholderiales</taxon>
        <taxon>Comamonadaceae</taxon>
        <taxon>Comamonas</taxon>
    </lineage>
</organism>
<evidence type="ECO:0000313" key="9">
    <source>
        <dbReference type="Proteomes" id="UP000515240"/>
    </source>
</evidence>
<gene>
    <name evidence="8" type="ORF">HS961_07740</name>
</gene>
<dbReference type="Pfam" id="PF00924">
    <property type="entry name" value="MS_channel_2nd"/>
    <property type="match status" value="1"/>
</dbReference>
<comment type="function">
    <text evidence="5">Mechanosensitive channel that participates in the regulation of osmotic pressure changes within the cell, opening in response to stretch forces in the membrane lipid bilayer, without the need for other proteins. Contributes to normal resistance to hypoosmotic shock. Forms an ion channel of 1.0 nanosiemens conductance with a slight preference for anions.</text>
</comment>
<dbReference type="InterPro" id="IPR010920">
    <property type="entry name" value="LSM_dom_sf"/>
</dbReference>
<evidence type="ECO:0000256" key="1">
    <source>
        <dbReference type="ARBA" id="ARBA00004370"/>
    </source>
</evidence>
<dbReference type="PANTHER" id="PTHR30221:SF8">
    <property type="entry name" value="SMALL-CONDUCTANCE MECHANOSENSITIVE CHANNEL"/>
    <property type="match status" value="1"/>
</dbReference>